<dbReference type="PROSITE" id="PS51352">
    <property type="entry name" value="THIOREDOXIN_2"/>
    <property type="match status" value="1"/>
</dbReference>
<evidence type="ECO:0000256" key="8">
    <source>
        <dbReference type="ARBA" id="ARBA00023284"/>
    </source>
</evidence>
<dbReference type="RefSeq" id="WP_150062655.1">
    <property type="nucleotide sequence ID" value="NZ_JACHII010000008.1"/>
</dbReference>
<keyword evidence="8" id="KW-0676">Redox-active center</keyword>
<evidence type="ECO:0000256" key="11">
    <source>
        <dbReference type="ARBA" id="ARBA00042639"/>
    </source>
</evidence>
<evidence type="ECO:0000256" key="12">
    <source>
        <dbReference type="ARBA" id="ARBA00049091"/>
    </source>
</evidence>
<dbReference type="OrthoDB" id="9812811at2"/>
<dbReference type="CDD" id="cd03017">
    <property type="entry name" value="PRX_BCP"/>
    <property type="match status" value="1"/>
</dbReference>
<dbReference type="FunFam" id="3.40.30.10:FF:000007">
    <property type="entry name" value="Thioredoxin-dependent thiol peroxidase"/>
    <property type="match status" value="1"/>
</dbReference>
<keyword evidence="7" id="KW-1015">Disulfide bond</keyword>
<evidence type="ECO:0000256" key="4">
    <source>
        <dbReference type="ARBA" id="ARBA00022559"/>
    </source>
</evidence>
<evidence type="ECO:0000256" key="13">
    <source>
        <dbReference type="PIRSR" id="PIRSR000239-1"/>
    </source>
</evidence>
<reference evidence="16 17" key="1">
    <citation type="submission" date="2019-09" db="EMBL/GenBank/DDBJ databases">
        <title>Genome sequence of Roseospira marina, one of the more divergent members of the non-sulfur purple photosynthetic bacterial family, the Rhodospirillaceae.</title>
        <authorList>
            <person name="Meyer T."/>
            <person name="Kyndt J."/>
        </authorList>
    </citation>
    <scope>NUCLEOTIDE SEQUENCE [LARGE SCALE GENOMIC DNA]</scope>
    <source>
        <strain evidence="16 17">DSM 15113</strain>
    </source>
</reference>
<evidence type="ECO:0000256" key="5">
    <source>
        <dbReference type="ARBA" id="ARBA00022862"/>
    </source>
</evidence>
<dbReference type="GO" id="GO:0008379">
    <property type="term" value="F:thioredoxin peroxidase activity"/>
    <property type="evidence" value="ECO:0007669"/>
    <property type="project" value="TreeGrafter"/>
</dbReference>
<dbReference type="PIRSF" id="PIRSF000239">
    <property type="entry name" value="AHPC"/>
    <property type="match status" value="1"/>
</dbReference>
<dbReference type="GO" id="GO:0034599">
    <property type="term" value="P:cellular response to oxidative stress"/>
    <property type="evidence" value="ECO:0007669"/>
    <property type="project" value="TreeGrafter"/>
</dbReference>
<proteinExistence type="inferred from homology"/>
<dbReference type="InterPro" id="IPR000866">
    <property type="entry name" value="AhpC/TSA"/>
</dbReference>
<feature type="active site" description="Cysteine sulfenic acid (-SOH) intermediate; for peroxidase activity" evidence="13">
    <location>
        <position position="45"/>
    </location>
</feature>
<dbReference type="InterPro" id="IPR013766">
    <property type="entry name" value="Thioredoxin_domain"/>
</dbReference>
<comment type="function">
    <text evidence="1">Thiol-specific peroxidase that catalyzes the reduction of hydrogen peroxide and organic hydroperoxides to water and alcohols, respectively. Plays a role in cell protection against oxidative stress by detoxifying peroxides and as sensor of hydrogen peroxide-mediated signaling events.</text>
</comment>
<dbReference type="EC" id="1.11.1.24" evidence="3"/>
<dbReference type="Proteomes" id="UP000324065">
    <property type="component" value="Unassembled WGS sequence"/>
</dbReference>
<dbReference type="NCBIfam" id="NF006960">
    <property type="entry name" value="PRK09437.1"/>
    <property type="match status" value="1"/>
</dbReference>
<evidence type="ECO:0000256" key="3">
    <source>
        <dbReference type="ARBA" id="ARBA00013017"/>
    </source>
</evidence>
<comment type="caution">
    <text evidence="16">The sequence shown here is derived from an EMBL/GenBank/DDBJ whole genome shotgun (WGS) entry which is preliminary data.</text>
</comment>
<evidence type="ECO:0000256" key="14">
    <source>
        <dbReference type="SAM" id="MobiDB-lite"/>
    </source>
</evidence>
<evidence type="ECO:0000256" key="10">
    <source>
        <dbReference type="ARBA" id="ARBA00038489"/>
    </source>
</evidence>
<keyword evidence="6 16" id="KW-0560">Oxidoreductase</keyword>
<evidence type="ECO:0000256" key="6">
    <source>
        <dbReference type="ARBA" id="ARBA00023002"/>
    </source>
</evidence>
<evidence type="ECO:0000259" key="15">
    <source>
        <dbReference type="PROSITE" id="PS51352"/>
    </source>
</evidence>
<keyword evidence="17" id="KW-1185">Reference proteome</keyword>
<dbReference type="Gene3D" id="3.40.30.10">
    <property type="entry name" value="Glutaredoxin"/>
    <property type="match status" value="1"/>
</dbReference>
<dbReference type="GO" id="GO:0005737">
    <property type="term" value="C:cytoplasm"/>
    <property type="evidence" value="ECO:0007669"/>
    <property type="project" value="TreeGrafter"/>
</dbReference>
<dbReference type="PANTHER" id="PTHR42801:SF4">
    <property type="entry name" value="AHPC_TSA FAMILY PROTEIN"/>
    <property type="match status" value="1"/>
</dbReference>
<dbReference type="EMBL" id="VWPJ01000010">
    <property type="protein sequence ID" value="KAA5605275.1"/>
    <property type="molecule type" value="Genomic_DNA"/>
</dbReference>
<dbReference type="SUPFAM" id="SSF52833">
    <property type="entry name" value="Thioredoxin-like"/>
    <property type="match status" value="1"/>
</dbReference>
<evidence type="ECO:0000256" key="7">
    <source>
        <dbReference type="ARBA" id="ARBA00023157"/>
    </source>
</evidence>
<dbReference type="PANTHER" id="PTHR42801">
    <property type="entry name" value="THIOREDOXIN-DEPENDENT PEROXIDE REDUCTASE"/>
    <property type="match status" value="1"/>
</dbReference>
<feature type="domain" description="Thioredoxin" evidence="15">
    <location>
        <begin position="3"/>
        <end position="155"/>
    </location>
</feature>
<comment type="similarity">
    <text evidence="10">Belongs to the peroxiredoxin family. BCP/PrxQ subfamily.</text>
</comment>
<organism evidence="16 17">
    <name type="scientific">Roseospira marina</name>
    <dbReference type="NCBI Taxonomy" id="140057"/>
    <lineage>
        <taxon>Bacteria</taxon>
        <taxon>Pseudomonadati</taxon>
        <taxon>Pseudomonadota</taxon>
        <taxon>Alphaproteobacteria</taxon>
        <taxon>Rhodospirillales</taxon>
        <taxon>Rhodospirillaceae</taxon>
        <taxon>Roseospira</taxon>
    </lineage>
</organism>
<dbReference type="InterPro" id="IPR024706">
    <property type="entry name" value="Peroxiredoxin_AhpC-typ"/>
</dbReference>
<dbReference type="InterPro" id="IPR050924">
    <property type="entry name" value="Peroxiredoxin_BCP/PrxQ"/>
</dbReference>
<dbReference type="Pfam" id="PF00578">
    <property type="entry name" value="AhpC-TSA"/>
    <property type="match status" value="1"/>
</dbReference>
<dbReference type="InterPro" id="IPR036249">
    <property type="entry name" value="Thioredoxin-like_sf"/>
</dbReference>
<sequence length="155" mass="16525">MSVTIGEPAPEVTLPTDGGGQVSLPDLKGKTVVLYFYPKADTSGCTKQAVAFQEAIADFEAAGAVIVGVSKDPVAKLDKFKAKYELPFTLASDAEGDVCERYGVWKEKSMYGKTYMGIERTTVLIDGTGVVRQVWPKVKVPGHAAKVLDAVRGLA</sequence>
<comment type="catalytic activity">
    <reaction evidence="12">
        <text>a hydroperoxide + [thioredoxin]-dithiol = an alcohol + [thioredoxin]-disulfide + H2O</text>
        <dbReference type="Rhea" id="RHEA:62620"/>
        <dbReference type="Rhea" id="RHEA-COMP:10698"/>
        <dbReference type="Rhea" id="RHEA-COMP:10700"/>
        <dbReference type="ChEBI" id="CHEBI:15377"/>
        <dbReference type="ChEBI" id="CHEBI:29950"/>
        <dbReference type="ChEBI" id="CHEBI:30879"/>
        <dbReference type="ChEBI" id="CHEBI:35924"/>
        <dbReference type="ChEBI" id="CHEBI:50058"/>
        <dbReference type="EC" id="1.11.1.24"/>
    </reaction>
</comment>
<comment type="subunit">
    <text evidence="2">Monomer.</text>
</comment>
<evidence type="ECO:0000256" key="2">
    <source>
        <dbReference type="ARBA" id="ARBA00011245"/>
    </source>
</evidence>
<name>A0A5M6IC06_9PROT</name>
<protein>
    <recommendedName>
        <fullName evidence="3">thioredoxin-dependent peroxiredoxin</fullName>
        <ecNumber evidence="3">1.11.1.24</ecNumber>
    </recommendedName>
    <alternativeName>
        <fullName evidence="9">Thioredoxin peroxidase</fullName>
    </alternativeName>
    <alternativeName>
        <fullName evidence="11">Thioredoxin-dependent peroxiredoxin Bcp</fullName>
    </alternativeName>
</protein>
<gene>
    <name evidence="16" type="ORF">F1188_11955</name>
</gene>
<keyword evidence="5" id="KW-0049">Antioxidant</keyword>
<dbReference type="AlphaFoldDB" id="A0A5M6IC06"/>
<evidence type="ECO:0000256" key="1">
    <source>
        <dbReference type="ARBA" id="ARBA00003330"/>
    </source>
</evidence>
<evidence type="ECO:0000313" key="16">
    <source>
        <dbReference type="EMBL" id="KAA5605275.1"/>
    </source>
</evidence>
<evidence type="ECO:0000313" key="17">
    <source>
        <dbReference type="Proteomes" id="UP000324065"/>
    </source>
</evidence>
<accession>A0A5M6IC06</accession>
<dbReference type="GO" id="GO:0045454">
    <property type="term" value="P:cell redox homeostasis"/>
    <property type="evidence" value="ECO:0007669"/>
    <property type="project" value="TreeGrafter"/>
</dbReference>
<feature type="region of interest" description="Disordered" evidence="14">
    <location>
        <begin position="1"/>
        <end position="20"/>
    </location>
</feature>
<keyword evidence="4 16" id="KW-0575">Peroxidase</keyword>
<evidence type="ECO:0000256" key="9">
    <source>
        <dbReference type="ARBA" id="ARBA00032824"/>
    </source>
</evidence>